<dbReference type="AlphaFoldDB" id="A0A6N9Q1J2"/>
<dbReference type="EMBL" id="SIJB01000008">
    <property type="protein sequence ID" value="NBI28060.1"/>
    <property type="molecule type" value="Genomic_DNA"/>
</dbReference>
<evidence type="ECO:0000313" key="1">
    <source>
        <dbReference type="EMBL" id="NBI28060.1"/>
    </source>
</evidence>
<dbReference type="Proteomes" id="UP000448943">
    <property type="component" value="Unassembled WGS sequence"/>
</dbReference>
<dbReference type="RefSeq" id="WP_160644647.1">
    <property type="nucleotide sequence ID" value="NZ_SIJB01000008.1"/>
</dbReference>
<dbReference type="OrthoDB" id="2622646at2"/>
<organism evidence="1 2">
    <name type="scientific">Chengkuizengella marina</name>
    <dbReference type="NCBI Taxonomy" id="2507566"/>
    <lineage>
        <taxon>Bacteria</taxon>
        <taxon>Bacillati</taxon>
        <taxon>Bacillota</taxon>
        <taxon>Bacilli</taxon>
        <taxon>Bacillales</taxon>
        <taxon>Paenibacillaceae</taxon>
        <taxon>Chengkuizengella</taxon>
    </lineage>
</organism>
<reference evidence="1 2" key="1">
    <citation type="submission" date="2019-01" db="EMBL/GenBank/DDBJ databases">
        <title>Chengkuizengella sp. nov., isolated from deep-sea sediment of East Pacific Ocean.</title>
        <authorList>
            <person name="Yang J."/>
            <person name="Lai Q."/>
            <person name="Shao Z."/>
        </authorList>
    </citation>
    <scope>NUCLEOTIDE SEQUENCE [LARGE SCALE GENOMIC DNA]</scope>
    <source>
        <strain evidence="1 2">YPA3-1-1</strain>
    </source>
</reference>
<proteinExistence type="predicted"/>
<gene>
    <name evidence="1" type="ORF">ERL59_03680</name>
</gene>
<protein>
    <submittedName>
        <fullName evidence="1">Uncharacterized protein</fullName>
    </submittedName>
</protein>
<name>A0A6N9Q1J2_9BACL</name>
<keyword evidence="2" id="KW-1185">Reference proteome</keyword>
<comment type="caution">
    <text evidence="1">The sequence shown here is derived from an EMBL/GenBank/DDBJ whole genome shotgun (WGS) entry which is preliminary data.</text>
</comment>
<sequence length="161" mass="19203">MGKEEFLKELEEIIEENIFIGNTIDDLDKEISQNNWSFSLTQELVQEFTADDLKNFFDRLLKNRKDQFLNANSKHGMIFYAWFEWQSGRILFTLISDFHSKLPFGREYKVVNNIELIIKEFLNYPYHDGIPIIEIENDEIECDDQIINKPFNIYVTNVHVN</sequence>
<accession>A0A6N9Q1J2</accession>
<evidence type="ECO:0000313" key="2">
    <source>
        <dbReference type="Proteomes" id="UP000448943"/>
    </source>
</evidence>